<keyword evidence="6" id="KW-1185">Reference proteome</keyword>
<evidence type="ECO:0000259" key="4">
    <source>
        <dbReference type="Pfam" id="PF06428"/>
    </source>
</evidence>
<proteinExistence type="predicted"/>
<evidence type="ECO:0000256" key="3">
    <source>
        <dbReference type="SAM" id="MobiDB-lite"/>
    </source>
</evidence>
<gene>
    <name evidence="5" type="ORF">OBBRIDRAFT_835639</name>
</gene>
<keyword evidence="1 2" id="KW-0175">Coiled coil</keyword>
<evidence type="ECO:0000256" key="1">
    <source>
        <dbReference type="ARBA" id="ARBA00023054"/>
    </source>
</evidence>
<name>A0A8E2B1R8_9APHY</name>
<feature type="compositionally biased region" description="Pro residues" evidence="3">
    <location>
        <begin position="562"/>
        <end position="571"/>
    </location>
</feature>
<feature type="compositionally biased region" description="Low complexity" evidence="3">
    <location>
        <begin position="771"/>
        <end position="791"/>
    </location>
</feature>
<dbReference type="GO" id="GO:0051286">
    <property type="term" value="C:cell tip"/>
    <property type="evidence" value="ECO:0007669"/>
    <property type="project" value="TreeGrafter"/>
</dbReference>
<protein>
    <recommendedName>
        <fullName evidence="4">GDP/GTP exchange factor Sec2 N-terminal domain-containing protein</fullName>
    </recommendedName>
</protein>
<dbReference type="Gene3D" id="6.10.140.910">
    <property type="match status" value="1"/>
</dbReference>
<feature type="compositionally biased region" description="Basic and acidic residues" evidence="3">
    <location>
        <begin position="906"/>
        <end position="915"/>
    </location>
</feature>
<feature type="coiled-coil region" evidence="2">
    <location>
        <begin position="143"/>
        <end position="234"/>
    </location>
</feature>
<evidence type="ECO:0000313" key="5">
    <source>
        <dbReference type="EMBL" id="OCH89625.1"/>
    </source>
</evidence>
<reference evidence="5 6" key="1">
    <citation type="submission" date="2016-07" db="EMBL/GenBank/DDBJ databases">
        <title>Draft genome of the white-rot fungus Obba rivulosa 3A-2.</title>
        <authorList>
            <consortium name="DOE Joint Genome Institute"/>
            <person name="Miettinen O."/>
            <person name="Riley R."/>
            <person name="Acob R."/>
            <person name="Barry K."/>
            <person name="Cullen D."/>
            <person name="De Vries R."/>
            <person name="Hainaut M."/>
            <person name="Hatakka A."/>
            <person name="Henrissat B."/>
            <person name="Hilden K."/>
            <person name="Kuo R."/>
            <person name="Labutti K."/>
            <person name="Lipzen A."/>
            <person name="Makela M.R."/>
            <person name="Sandor L."/>
            <person name="Spatafora J.W."/>
            <person name="Grigoriev I.V."/>
            <person name="Hibbett D.S."/>
        </authorList>
    </citation>
    <scope>NUCLEOTIDE SEQUENCE [LARGE SCALE GENOMIC DNA]</scope>
    <source>
        <strain evidence="5 6">3A-2</strain>
    </source>
</reference>
<dbReference type="Pfam" id="PF06428">
    <property type="entry name" value="Sec2p"/>
    <property type="match status" value="1"/>
</dbReference>
<dbReference type="SUPFAM" id="SSF144284">
    <property type="entry name" value="Sec2 N-terminal region"/>
    <property type="match status" value="1"/>
</dbReference>
<evidence type="ECO:0000313" key="6">
    <source>
        <dbReference type="Proteomes" id="UP000250043"/>
    </source>
</evidence>
<organism evidence="5 6">
    <name type="scientific">Obba rivulosa</name>
    <dbReference type="NCBI Taxonomy" id="1052685"/>
    <lineage>
        <taxon>Eukaryota</taxon>
        <taxon>Fungi</taxon>
        <taxon>Dikarya</taxon>
        <taxon>Basidiomycota</taxon>
        <taxon>Agaricomycotina</taxon>
        <taxon>Agaricomycetes</taxon>
        <taxon>Polyporales</taxon>
        <taxon>Gelatoporiaceae</taxon>
        <taxon>Obba</taxon>
    </lineage>
</organism>
<feature type="compositionally biased region" description="Basic and acidic residues" evidence="3">
    <location>
        <begin position="837"/>
        <end position="846"/>
    </location>
</feature>
<feature type="compositionally biased region" description="Basic and acidic residues" evidence="3">
    <location>
        <begin position="507"/>
        <end position="516"/>
    </location>
</feature>
<feature type="compositionally biased region" description="Basic and acidic residues" evidence="3">
    <location>
        <begin position="552"/>
        <end position="561"/>
    </location>
</feature>
<dbReference type="CDD" id="cd21044">
    <property type="entry name" value="Rab11BD_RAB3IP_like"/>
    <property type="match status" value="1"/>
</dbReference>
<dbReference type="GO" id="GO:0005085">
    <property type="term" value="F:guanyl-nucleotide exchange factor activity"/>
    <property type="evidence" value="ECO:0007669"/>
    <property type="project" value="InterPro"/>
</dbReference>
<feature type="region of interest" description="Disordered" evidence="3">
    <location>
        <begin position="500"/>
        <end position="940"/>
    </location>
</feature>
<dbReference type="OrthoDB" id="1748564at2759"/>
<evidence type="ECO:0000256" key="2">
    <source>
        <dbReference type="SAM" id="Coils"/>
    </source>
</evidence>
<dbReference type="InterPro" id="IPR040351">
    <property type="entry name" value="RAB3IL/RAB3IP/Sec2"/>
</dbReference>
<dbReference type="AlphaFoldDB" id="A0A8E2B1R8"/>
<dbReference type="EMBL" id="KV722422">
    <property type="protein sequence ID" value="OCH89625.1"/>
    <property type="molecule type" value="Genomic_DNA"/>
</dbReference>
<dbReference type="GO" id="GO:0006887">
    <property type="term" value="P:exocytosis"/>
    <property type="evidence" value="ECO:0007669"/>
    <property type="project" value="TreeGrafter"/>
</dbReference>
<dbReference type="InterPro" id="IPR009449">
    <property type="entry name" value="Sec2_N"/>
</dbReference>
<feature type="compositionally biased region" description="Low complexity" evidence="3">
    <location>
        <begin position="739"/>
        <end position="761"/>
    </location>
</feature>
<sequence length="962" mass="103626">MTQAQHRPQNSVDSEMHELNMEADLLEQKTSVVPAGANGEDARLRRHHSDPDAQAMVIESLRSQVQDLFSQVSQLNNKLVKSYDRVSDLEDELHVTSQNLRSSSLKVSQLELERSQHLSALSTGLLVEKDHVTTELTRLMEKATEEAARRGQAESAREEIEQELDDLSAGLFNQANMMVAEANIARARSEQKAQKTEEALRSAEEIVGALQAQMQALEAEKELADRRVEEMRATMGKGKWIDRRTSGRALAKTHRLLASHAPYQEFLAFVAHLRSIRPVTQQPPAMSTLIQLPFLARLVAEDSDPTVRLDLAPSLNWLTRRSVISAIHSGQLRIEPMSTSTLLEEIAPSAIPDVVQYANIYCALCGAVILSPLGHDAATHPPSTGLRPGITHNSWSTSLLKNPLVQSITTSSKIHSSVPSSPAPTDPPTQVYIFRLDATTSSGLPVTLPLTSPQPGAQNRPTIYPLCTSHWCLTRLRTTCSLWAFVRTSVVEKVWEESAYVPPASPTKRDATEPEKPAVPPRRSRMGIGALWGSMQRSLSASRQELESQVARPKEMDKDGKPLPPPLPSPSPLRERSKTLLPPPPPKHPSLAGQSAPKSPPAVPKSIHTVPPPLPKRNRSRVSPPPEEHAEGSAAAEQPPSRGATLEVSAPPPISRDESRDSFATPIEEPASFVSLRPDSPHTFPLPESKPATPEPGHHLRTGSDQSTDAPQPGAVPPPLPRRAAARSRPLSSIMAPDSAQASPSHEAAAAAVASVAPTDASDTHAAENGAAEQVASADAEAPAVPEPTAENESEHAATPQPTVPEPAAEEPSNDAIERPSTLEPAPDATVALEPAETEHEQHDAVPDTSDAEAAGEVEHAEEASQEPAEPSVDGLESTQEDTRASSPLASSVDGVRAASSAADAHSVRSERSYDDVALSESEPESDDGNGAYVGEATPEERTWKELVRLREEMFWARVGGI</sequence>
<accession>A0A8E2B1R8</accession>
<dbReference type="PANTHER" id="PTHR14430">
    <property type="entry name" value="RABIN3-RELATED"/>
    <property type="match status" value="1"/>
</dbReference>
<feature type="domain" description="GDP/GTP exchange factor Sec2 N-terminal" evidence="4">
    <location>
        <begin position="87"/>
        <end position="217"/>
    </location>
</feature>
<feature type="coiled-coil region" evidence="2">
    <location>
        <begin position="58"/>
        <end position="92"/>
    </location>
</feature>
<dbReference type="GO" id="GO:0070319">
    <property type="term" value="C:Golgi to plasma membrane transport vesicle"/>
    <property type="evidence" value="ECO:0007669"/>
    <property type="project" value="TreeGrafter"/>
</dbReference>
<dbReference type="PANTHER" id="PTHR14430:SF0">
    <property type="entry name" value="SEC2P DOMAIN-CONTAINING PROTEIN"/>
    <property type="match status" value="1"/>
</dbReference>
<dbReference type="Proteomes" id="UP000250043">
    <property type="component" value="Unassembled WGS sequence"/>
</dbReference>